<name>F1T870_9FIRM</name>
<dbReference type="STRING" id="588581.Cpap_4110"/>
<dbReference type="Pfam" id="PF00501">
    <property type="entry name" value="AMP-binding"/>
    <property type="match status" value="1"/>
</dbReference>
<keyword evidence="6" id="KW-1185">Reference proteome</keyword>
<keyword evidence="2" id="KW-0596">Phosphopantetheine</keyword>
<organism evidence="5 6">
    <name type="scientific">Ruminiclostridium papyrosolvens DSM 2782</name>
    <dbReference type="NCBI Taxonomy" id="588581"/>
    <lineage>
        <taxon>Bacteria</taxon>
        <taxon>Bacillati</taxon>
        <taxon>Bacillota</taxon>
        <taxon>Clostridia</taxon>
        <taxon>Eubacteriales</taxon>
        <taxon>Oscillospiraceae</taxon>
        <taxon>Ruminiclostridium</taxon>
    </lineage>
</organism>
<dbReference type="SUPFAM" id="SSF52777">
    <property type="entry name" value="CoA-dependent acyltransferases"/>
    <property type="match status" value="1"/>
</dbReference>
<evidence type="ECO:0000259" key="4">
    <source>
        <dbReference type="PROSITE" id="PS50075"/>
    </source>
</evidence>
<feature type="domain" description="Carrier" evidence="4">
    <location>
        <begin position="730"/>
        <end position="804"/>
    </location>
</feature>
<dbReference type="Gene3D" id="3.30.300.30">
    <property type="match status" value="1"/>
</dbReference>
<reference evidence="5" key="2">
    <citation type="submission" date="2011-01" db="EMBL/GenBank/DDBJ databases">
        <title>The Non-contiguous Finished genome of Clostridium papyrosolvens.</title>
        <authorList>
            <person name="Lucas S."/>
            <person name="Copeland A."/>
            <person name="Lapidus A."/>
            <person name="Cheng J.-F."/>
            <person name="Goodwin L."/>
            <person name="Pitluck S."/>
            <person name="Misra M."/>
            <person name="Chertkov O."/>
            <person name="Detter J.C."/>
            <person name="Han C."/>
            <person name="Tapia R."/>
            <person name="Land M."/>
            <person name="Hauser L."/>
            <person name="Kyrpides N."/>
            <person name="Ivanova N."/>
            <person name="Pagani I."/>
            <person name="Mouttaki H."/>
            <person name="He Z."/>
            <person name="Zhou J."/>
            <person name="Hemme C.L."/>
            <person name="Woyke T."/>
        </authorList>
    </citation>
    <scope>NUCLEOTIDE SEQUENCE [LARGE SCALE GENOMIC DNA]</scope>
    <source>
        <strain evidence="5">DSM 2782</strain>
    </source>
</reference>
<dbReference type="InterPro" id="IPR000873">
    <property type="entry name" value="AMP-dep_synth/lig_dom"/>
</dbReference>
<evidence type="ECO:0000313" key="5">
    <source>
        <dbReference type="EMBL" id="EGD49668.1"/>
    </source>
</evidence>
<dbReference type="PROSITE" id="PS50075">
    <property type="entry name" value="CARRIER"/>
    <property type="match status" value="1"/>
</dbReference>
<dbReference type="GO" id="GO:0005737">
    <property type="term" value="C:cytoplasm"/>
    <property type="evidence" value="ECO:0007669"/>
    <property type="project" value="TreeGrafter"/>
</dbReference>
<dbReference type="GO" id="GO:0031177">
    <property type="term" value="F:phosphopantetheine binding"/>
    <property type="evidence" value="ECO:0007669"/>
    <property type="project" value="TreeGrafter"/>
</dbReference>
<dbReference type="GO" id="GO:0043041">
    <property type="term" value="P:amino acid activation for nonribosomal peptide biosynthetic process"/>
    <property type="evidence" value="ECO:0007669"/>
    <property type="project" value="TreeGrafter"/>
</dbReference>
<evidence type="ECO:0000256" key="3">
    <source>
        <dbReference type="ARBA" id="ARBA00022553"/>
    </source>
</evidence>
<dbReference type="OrthoDB" id="51171at2"/>
<comment type="caution">
    <text evidence="5">The sequence shown here is derived from an EMBL/GenBank/DDBJ whole genome shotgun (WGS) entry which is preliminary data.</text>
</comment>
<accession>F1T870</accession>
<dbReference type="FunFam" id="3.40.50.980:FF:000001">
    <property type="entry name" value="Non-ribosomal peptide synthetase"/>
    <property type="match status" value="1"/>
</dbReference>
<dbReference type="PROSITE" id="PS00455">
    <property type="entry name" value="AMP_BINDING"/>
    <property type="match status" value="1"/>
</dbReference>
<dbReference type="SUPFAM" id="SSF56801">
    <property type="entry name" value="Acetyl-CoA synthetase-like"/>
    <property type="match status" value="1"/>
</dbReference>
<protein>
    <submittedName>
        <fullName evidence="5">Amino acid adenylation domain protein</fullName>
    </submittedName>
</protein>
<dbReference type="FunFam" id="1.10.1200.10:FF:000005">
    <property type="entry name" value="Nonribosomal peptide synthetase 1"/>
    <property type="match status" value="1"/>
</dbReference>
<dbReference type="InterPro" id="IPR025110">
    <property type="entry name" value="AMP-bd_C"/>
</dbReference>
<dbReference type="SUPFAM" id="SSF47336">
    <property type="entry name" value="ACP-like"/>
    <property type="match status" value="1"/>
</dbReference>
<gene>
    <name evidence="5" type="ORF">Cpap_4110</name>
</gene>
<dbReference type="RefSeq" id="WP_004616561.1">
    <property type="nucleotide sequence ID" value="NZ_ACXX02000001.1"/>
</dbReference>
<keyword evidence="3" id="KW-0597">Phosphoprotein</keyword>
<evidence type="ECO:0000256" key="2">
    <source>
        <dbReference type="ARBA" id="ARBA00022450"/>
    </source>
</evidence>
<dbReference type="PANTHER" id="PTHR45527">
    <property type="entry name" value="NONRIBOSOMAL PEPTIDE SYNTHETASE"/>
    <property type="match status" value="1"/>
</dbReference>
<dbReference type="PANTHER" id="PTHR45527:SF1">
    <property type="entry name" value="FATTY ACID SYNTHASE"/>
    <property type="match status" value="1"/>
</dbReference>
<dbReference type="eggNOG" id="COG1020">
    <property type="taxonomic scope" value="Bacteria"/>
</dbReference>
<dbReference type="Gene3D" id="1.10.1200.10">
    <property type="entry name" value="ACP-like"/>
    <property type="match status" value="1"/>
</dbReference>
<dbReference type="InterPro" id="IPR020845">
    <property type="entry name" value="AMP-binding_CS"/>
</dbReference>
<dbReference type="NCBIfam" id="TIGR01733">
    <property type="entry name" value="AA-adenyl-dom"/>
    <property type="match status" value="1"/>
</dbReference>
<evidence type="ECO:0000256" key="1">
    <source>
        <dbReference type="ARBA" id="ARBA00001957"/>
    </source>
</evidence>
<reference evidence="5" key="1">
    <citation type="submission" date="2009-07" db="EMBL/GenBank/DDBJ databases">
        <authorList>
            <consortium name="US DOE Joint Genome Institute (JGI-PGF)"/>
            <person name="Lucas S."/>
            <person name="Copeland A."/>
            <person name="Lapidus A."/>
            <person name="Glavina del Rio T."/>
            <person name="Tice H."/>
            <person name="Bruce D."/>
            <person name="Goodwin L."/>
            <person name="Pitluck S."/>
            <person name="Larimer F."/>
            <person name="Land M.L."/>
            <person name="Mouttaki H."/>
            <person name="He Z."/>
            <person name="Zhou J."/>
            <person name="Hemme C.L."/>
        </authorList>
    </citation>
    <scope>NUCLEOTIDE SEQUENCE</scope>
    <source>
        <strain evidence="5">DSM 2782</strain>
    </source>
</reference>
<proteinExistence type="predicted"/>
<dbReference type="Gene3D" id="3.30.559.30">
    <property type="entry name" value="Nonribosomal peptide synthetase, condensation domain"/>
    <property type="match status" value="1"/>
</dbReference>
<dbReference type="InterPro" id="IPR045851">
    <property type="entry name" value="AMP-bd_C_sf"/>
</dbReference>
<dbReference type="AlphaFoldDB" id="F1T870"/>
<evidence type="ECO:0000313" key="6">
    <source>
        <dbReference type="Proteomes" id="UP000003860"/>
    </source>
</evidence>
<dbReference type="GO" id="GO:0044550">
    <property type="term" value="P:secondary metabolite biosynthetic process"/>
    <property type="evidence" value="ECO:0007669"/>
    <property type="project" value="TreeGrafter"/>
</dbReference>
<sequence length="1205" mass="137609">MEQKVSGKLLERKTGNRRERFQFEISRELTYKLCCVEEDKDINVFTKLTAAINILLYKYINQKDILVGIPLLEGINEFYSCVQGKMTIADYLENITQEITANCKKRYCPVDSGVLLKVVLIYKNMHTINENEIVNCVENDLVFSFYKTDDCINVQITYNSSKLKDISAILFQKSYLYILEQLLSNQNVPIAEIELITAEEREKIVKAFNDTTVIYQESNTSLYKMFEKQAALTPDNTAVSCVSEYEGKCIAQNITFEELNKKSNRLARLLRKKGVRPNSIIAIMPRQSYEMVVGILAVLKAGGAYLPIDPDYPQNRINLILEDSETDILLTHSDIADKVQFNGEIIHIDNDELYPVNDEDLEEVNEPEDLACVIYTSGSTGTPKGVLVKHRNMVNFANWRIRNYNYNKKDVSLQLLSVAFDGFGSIFYSSLLSGGTLVIIEEDSRMNYSFIRTVLQDRRVTNMCLVPSMYRAILDGAKKEQLSNIRFVTLAGEKADESLIDMSNYINPEIMISNEYGPTENTIASTSYKGMTRDTTSIIGKPIANHSVFIVNEDLNLVPVGVPGELCVSGAGITGGYLKRPQLTEEKFISIPINNASITIYRTGDLAKWLDDGNIEFLGRADYQVKVRGFRIELGEIENSLLSYEPVRECIVMVNDDTKGSKYICAYIVSDRDLTAVELRDYLSGMLPEYMIPSQYIGLPEIPLMQNGKADRNELAKYTKNIDTGVEYSAPANIKEEKLTALWQEVLGLEKIGVNDRFFDIGGDSMKAVKISELCLEKGIKISAKDIFTYKTVAKIVQNVNFDTIKCDNHVNTDTIFNEQVGTKKLKINLQREITTYLHRSLPLCAILSCEENYKWFYQHYIEIFSITYQNGFSRLEFLEEKNNYNDVFQEVFLKFEEVPHILQFIKDKIDSGVYVSVHIDEYCLPQKGSYGKNHFVHPSLIYGYDDIQKKLMAIGFDSEMIFNEITFDFKDFVDAYESAKVHYGVFAPWAETEAVQLLIPREFDKDYELDIESVLESIDNYLTSSPVNSDKINKLVASDEMNTFGELKYGVEVYDVIVQSLEKLGGDIMKGLDVQNIIEQCKEKAVADIMPSMDYRSMHLLYEHKKCIYNRLRYIINNFASSEMLNRFTDKYMKIIEKLNTARLTFFDLESMFNAGFDPSTTDFNELFQSFLQMTSAVKSAGDEEKILLRQIYTEIKNNLSGGR</sequence>
<dbReference type="InterPro" id="IPR009081">
    <property type="entry name" value="PP-bd_ACP"/>
</dbReference>
<dbReference type="Proteomes" id="UP000003860">
    <property type="component" value="Unassembled WGS sequence"/>
</dbReference>
<dbReference type="Gene3D" id="3.40.50.980">
    <property type="match status" value="2"/>
</dbReference>
<dbReference type="InterPro" id="IPR010071">
    <property type="entry name" value="AA_adenyl_dom"/>
</dbReference>
<dbReference type="InterPro" id="IPR036736">
    <property type="entry name" value="ACP-like_sf"/>
</dbReference>
<dbReference type="Pfam" id="PF00550">
    <property type="entry name" value="PP-binding"/>
    <property type="match status" value="1"/>
</dbReference>
<dbReference type="Pfam" id="PF13193">
    <property type="entry name" value="AMP-binding_C"/>
    <property type="match status" value="1"/>
</dbReference>
<dbReference type="Gene3D" id="2.30.38.10">
    <property type="entry name" value="Luciferase, Domain 3"/>
    <property type="match status" value="1"/>
</dbReference>
<comment type="cofactor">
    <cofactor evidence="1">
        <name>pantetheine 4'-phosphate</name>
        <dbReference type="ChEBI" id="CHEBI:47942"/>
    </cofactor>
</comment>
<dbReference type="EMBL" id="ACXX02000001">
    <property type="protein sequence ID" value="EGD49668.1"/>
    <property type="molecule type" value="Genomic_DNA"/>
</dbReference>
<dbReference type="CDD" id="cd05930">
    <property type="entry name" value="A_NRPS"/>
    <property type="match status" value="1"/>
</dbReference>